<accession>A0A501WTG0</accession>
<comment type="caution">
    <text evidence="6">The sequence shown here is derived from an EMBL/GenBank/DDBJ whole genome shotgun (WGS) entry which is preliminary data.</text>
</comment>
<dbReference type="PANTHER" id="PTHR47359:SF3">
    <property type="entry name" value="NLP_P60 DOMAIN-CONTAINING PROTEIN-RELATED"/>
    <property type="match status" value="1"/>
</dbReference>
<dbReference type="Pfam" id="PF18348">
    <property type="entry name" value="SH3_16"/>
    <property type="match status" value="1"/>
</dbReference>
<comment type="similarity">
    <text evidence="1">Belongs to the peptidase C40 family.</text>
</comment>
<dbReference type="Gene3D" id="3.90.1720.10">
    <property type="entry name" value="endopeptidase domain like (from Nostoc punctiforme)"/>
    <property type="match status" value="1"/>
</dbReference>
<dbReference type="SUPFAM" id="SSF54001">
    <property type="entry name" value="Cysteine proteinases"/>
    <property type="match status" value="1"/>
</dbReference>
<dbReference type="PANTHER" id="PTHR47359">
    <property type="entry name" value="PEPTIDOGLYCAN DL-ENDOPEPTIDASE CWLO"/>
    <property type="match status" value="1"/>
</dbReference>
<dbReference type="PROSITE" id="PS51935">
    <property type="entry name" value="NLPC_P60"/>
    <property type="match status" value="1"/>
</dbReference>
<evidence type="ECO:0000256" key="4">
    <source>
        <dbReference type="ARBA" id="ARBA00022807"/>
    </source>
</evidence>
<dbReference type="InterPro" id="IPR038765">
    <property type="entry name" value="Papain-like_cys_pep_sf"/>
</dbReference>
<dbReference type="Proteomes" id="UP000319255">
    <property type="component" value="Unassembled WGS sequence"/>
</dbReference>
<name>A0A501WTG0_9RHOB</name>
<dbReference type="InterPro" id="IPR000064">
    <property type="entry name" value="NLP_P60_dom"/>
</dbReference>
<dbReference type="AlphaFoldDB" id="A0A501WTG0"/>
<organism evidence="6 7">
    <name type="scientific">Amaricoccus solimangrovi</name>
    <dbReference type="NCBI Taxonomy" id="2589815"/>
    <lineage>
        <taxon>Bacteria</taxon>
        <taxon>Pseudomonadati</taxon>
        <taxon>Pseudomonadota</taxon>
        <taxon>Alphaproteobacteria</taxon>
        <taxon>Rhodobacterales</taxon>
        <taxon>Paracoccaceae</taxon>
        <taxon>Amaricoccus</taxon>
    </lineage>
</organism>
<proteinExistence type="inferred from homology"/>
<keyword evidence="4" id="KW-0788">Thiol protease</keyword>
<evidence type="ECO:0000256" key="1">
    <source>
        <dbReference type="ARBA" id="ARBA00007074"/>
    </source>
</evidence>
<evidence type="ECO:0000313" key="6">
    <source>
        <dbReference type="EMBL" id="TPE52649.1"/>
    </source>
</evidence>
<dbReference type="EMBL" id="VFRP01000003">
    <property type="protein sequence ID" value="TPE52649.1"/>
    <property type="molecule type" value="Genomic_DNA"/>
</dbReference>
<feature type="domain" description="NlpC/P60" evidence="5">
    <location>
        <begin position="155"/>
        <end position="279"/>
    </location>
</feature>
<dbReference type="RefSeq" id="WP_140453131.1">
    <property type="nucleotide sequence ID" value="NZ_VFRP01000003.1"/>
</dbReference>
<evidence type="ECO:0000256" key="2">
    <source>
        <dbReference type="ARBA" id="ARBA00022670"/>
    </source>
</evidence>
<evidence type="ECO:0000256" key="3">
    <source>
        <dbReference type="ARBA" id="ARBA00022801"/>
    </source>
</evidence>
<dbReference type="OrthoDB" id="9813368at2"/>
<keyword evidence="3" id="KW-0378">Hydrolase</keyword>
<sequence length="282" mass="30180">MSTRFARRLVPARPDLAADHLRGSVTAERYVPGTRYAVGAPLLDLSLTPDPEAGRDTQLLHGESFVVYETREDGLAWGQAELDGYVGYVAAEGLVAPRSRGQRITALWSHCYPAPLTRAKPVLELPFLAEVPVAGTSADFARLRDGRHVPRPHLAPVEGDFVDQAARFLGVPYLWGGRSARGLDCSALVQLALLATGIEAPRDSDMQAALLGEALAPDAPARRGDLVFWKGHVGILTDPETLLHANGHHMAVAREPLGLAIERIAAAGGGGVIARRRPVPAR</sequence>
<gene>
    <name evidence="6" type="ORF">FJM51_05590</name>
</gene>
<evidence type="ECO:0000259" key="5">
    <source>
        <dbReference type="PROSITE" id="PS51935"/>
    </source>
</evidence>
<protein>
    <submittedName>
        <fullName evidence="6">NlpC/P60 family protein</fullName>
    </submittedName>
</protein>
<keyword evidence="2" id="KW-0645">Protease</keyword>
<reference evidence="6 7" key="1">
    <citation type="submission" date="2019-06" db="EMBL/GenBank/DDBJ databases">
        <title>A novel bacterium of genus Amaricoccus, isolated from marine sediment.</title>
        <authorList>
            <person name="Huang H."/>
            <person name="Mo K."/>
            <person name="Hu Y."/>
        </authorList>
    </citation>
    <scope>NUCLEOTIDE SEQUENCE [LARGE SCALE GENOMIC DNA]</scope>
    <source>
        <strain evidence="6 7">HB172011</strain>
    </source>
</reference>
<dbReference type="InterPro" id="IPR041382">
    <property type="entry name" value="SH3_16"/>
</dbReference>
<dbReference type="InterPro" id="IPR051794">
    <property type="entry name" value="PG_Endopeptidase_C40"/>
</dbReference>
<dbReference type="GO" id="GO:0008234">
    <property type="term" value="F:cysteine-type peptidase activity"/>
    <property type="evidence" value="ECO:0007669"/>
    <property type="project" value="UniProtKB-KW"/>
</dbReference>
<evidence type="ECO:0000313" key="7">
    <source>
        <dbReference type="Proteomes" id="UP000319255"/>
    </source>
</evidence>
<keyword evidence="7" id="KW-1185">Reference proteome</keyword>
<dbReference type="Pfam" id="PF00877">
    <property type="entry name" value="NLPC_P60"/>
    <property type="match status" value="1"/>
</dbReference>
<dbReference type="GO" id="GO:0006508">
    <property type="term" value="P:proteolysis"/>
    <property type="evidence" value="ECO:0007669"/>
    <property type="project" value="UniProtKB-KW"/>
</dbReference>